<dbReference type="PANTHER" id="PTHR23028">
    <property type="entry name" value="ACETYLTRANSFERASE"/>
    <property type="match status" value="1"/>
</dbReference>
<evidence type="ECO:0000256" key="1">
    <source>
        <dbReference type="SAM" id="Phobius"/>
    </source>
</evidence>
<keyword evidence="1" id="KW-1133">Transmembrane helix</keyword>
<organism evidence="3 4">
    <name type="scientific">Pseudobutyrivibrio ruminis</name>
    <dbReference type="NCBI Taxonomy" id="46206"/>
    <lineage>
        <taxon>Bacteria</taxon>
        <taxon>Bacillati</taxon>
        <taxon>Bacillota</taxon>
        <taxon>Clostridia</taxon>
        <taxon>Lachnospirales</taxon>
        <taxon>Lachnospiraceae</taxon>
        <taxon>Pseudobutyrivibrio</taxon>
    </lineage>
</organism>
<feature type="transmembrane region" description="Helical" evidence="1">
    <location>
        <begin position="231"/>
        <end position="247"/>
    </location>
</feature>
<feature type="transmembrane region" description="Helical" evidence="1">
    <location>
        <begin position="82"/>
        <end position="100"/>
    </location>
</feature>
<dbReference type="InterPro" id="IPR002656">
    <property type="entry name" value="Acyl_transf_3_dom"/>
</dbReference>
<dbReference type="GO" id="GO:0000271">
    <property type="term" value="P:polysaccharide biosynthetic process"/>
    <property type="evidence" value="ECO:0007669"/>
    <property type="project" value="TreeGrafter"/>
</dbReference>
<reference evidence="4" key="1">
    <citation type="submission" date="2016-10" db="EMBL/GenBank/DDBJ databases">
        <authorList>
            <person name="Varghese N."/>
        </authorList>
    </citation>
    <scope>NUCLEOTIDE SEQUENCE [LARGE SCALE GENOMIC DNA]</scope>
    <source>
        <strain evidence="4">ACV-9</strain>
    </source>
</reference>
<name>A0A1H7H692_9FIRM</name>
<evidence type="ECO:0000259" key="2">
    <source>
        <dbReference type="Pfam" id="PF01757"/>
    </source>
</evidence>
<dbReference type="Proteomes" id="UP000182321">
    <property type="component" value="Unassembled WGS sequence"/>
</dbReference>
<evidence type="ECO:0000313" key="4">
    <source>
        <dbReference type="Proteomes" id="UP000182321"/>
    </source>
</evidence>
<feature type="transmembrane region" description="Helical" evidence="1">
    <location>
        <begin position="283"/>
        <end position="303"/>
    </location>
</feature>
<keyword evidence="3" id="KW-0808">Transferase</keyword>
<feature type="transmembrane region" description="Helical" evidence="1">
    <location>
        <begin position="199"/>
        <end position="219"/>
    </location>
</feature>
<dbReference type="PANTHER" id="PTHR23028:SF53">
    <property type="entry name" value="ACYL_TRANSF_3 DOMAIN-CONTAINING PROTEIN"/>
    <property type="match status" value="1"/>
</dbReference>
<feature type="transmembrane region" description="Helical" evidence="1">
    <location>
        <begin position="315"/>
        <end position="339"/>
    </location>
</feature>
<keyword evidence="4" id="KW-1185">Reference proteome</keyword>
<feature type="transmembrane region" description="Helical" evidence="1">
    <location>
        <begin position="253"/>
        <end position="271"/>
    </location>
</feature>
<dbReference type="AlphaFoldDB" id="A0A1H7H692"/>
<accession>A0A1H7H692</accession>
<keyword evidence="3" id="KW-0012">Acyltransferase</keyword>
<sequence>MGRKYRCELDIIKGISIIMVIITHYNRGGLLNDRWEYLFSLGARGCQIFFVISAYLTAKGIKNKFPEGLSFYAYKQWIKSKIIRLWPLYCIALVSQLIVIGRQGNYRSGEQIINNSNIIAHFLLLHDVFPGWCNSILSIEWYIGVLFLFYLIAPFLLLNIAEKRKVVLLFCYVFTISAVVSWALSYFVGTDDYVTYTYINNFSLLGQAIPLMSGVLYANVEDLLSSVIEKTDAMILLIFLMGIIFLYRDLPTFMSFALWSMVACLLLIAFNNSKYNRYRIIRLIGRNSYGIYLFHLYMIKMVLELNRNYDGPIIVKWLGGLAMIVALSLVVSIILETIVKKTILILKTKILNRYIM</sequence>
<dbReference type="InterPro" id="IPR050879">
    <property type="entry name" value="Acyltransferase_3"/>
</dbReference>
<dbReference type="Pfam" id="PF01757">
    <property type="entry name" value="Acyl_transf_3"/>
    <property type="match status" value="1"/>
</dbReference>
<gene>
    <name evidence="3" type="ORF">SAMN02910377_00939</name>
</gene>
<evidence type="ECO:0000313" key="3">
    <source>
        <dbReference type="EMBL" id="SEK45811.1"/>
    </source>
</evidence>
<keyword evidence="3" id="KW-0378">Hydrolase</keyword>
<feature type="domain" description="Acyltransferase 3" evidence="2">
    <location>
        <begin position="9"/>
        <end position="335"/>
    </location>
</feature>
<dbReference type="GO" id="GO:0016787">
    <property type="term" value="F:hydrolase activity"/>
    <property type="evidence" value="ECO:0007669"/>
    <property type="project" value="UniProtKB-KW"/>
</dbReference>
<protein>
    <submittedName>
        <fullName evidence="3">Peptidoglycan/LPS O-acetylase OafA/YrhL, contains acyltransferase and SGNH-hydrolase domains</fullName>
    </submittedName>
</protein>
<dbReference type="GO" id="GO:0016020">
    <property type="term" value="C:membrane"/>
    <property type="evidence" value="ECO:0007669"/>
    <property type="project" value="TreeGrafter"/>
</dbReference>
<dbReference type="RefSeq" id="WP_074789762.1">
    <property type="nucleotide sequence ID" value="NZ_FNZX01000005.1"/>
</dbReference>
<feature type="transmembrane region" description="Helical" evidence="1">
    <location>
        <begin position="141"/>
        <end position="160"/>
    </location>
</feature>
<proteinExistence type="predicted"/>
<keyword evidence="1" id="KW-0472">Membrane</keyword>
<keyword evidence="1" id="KW-0812">Transmembrane</keyword>
<feature type="transmembrane region" description="Helical" evidence="1">
    <location>
        <begin position="167"/>
        <end position="187"/>
    </location>
</feature>
<dbReference type="EMBL" id="FNZX01000005">
    <property type="protein sequence ID" value="SEK45811.1"/>
    <property type="molecule type" value="Genomic_DNA"/>
</dbReference>
<dbReference type="GO" id="GO:0016747">
    <property type="term" value="F:acyltransferase activity, transferring groups other than amino-acyl groups"/>
    <property type="evidence" value="ECO:0007669"/>
    <property type="project" value="InterPro"/>
</dbReference>